<evidence type="ECO:0000259" key="12">
    <source>
        <dbReference type="PROSITE" id="PS50109"/>
    </source>
</evidence>
<dbReference type="SUPFAM" id="SSF47757">
    <property type="entry name" value="Chemotaxis receptor methyltransferase CheR, N-terminal domain"/>
    <property type="match status" value="1"/>
</dbReference>
<evidence type="ECO:0000256" key="10">
    <source>
        <dbReference type="PROSITE-ProRule" id="PRU00169"/>
    </source>
</evidence>
<dbReference type="GO" id="GO:0032259">
    <property type="term" value="P:methylation"/>
    <property type="evidence" value="ECO:0007669"/>
    <property type="project" value="UniProtKB-KW"/>
</dbReference>
<evidence type="ECO:0000256" key="7">
    <source>
        <dbReference type="ARBA" id="ARBA00022691"/>
    </source>
</evidence>
<dbReference type="SMART" id="SM00448">
    <property type="entry name" value="REC"/>
    <property type="match status" value="1"/>
</dbReference>
<dbReference type="CDD" id="cd00130">
    <property type="entry name" value="PAS"/>
    <property type="match status" value="2"/>
</dbReference>
<feature type="domain" description="Response regulatory" evidence="13">
    <location>
        <begin position="1253"/>
        <end position="1369"/>
    </location>
</feature>
<dbReference type="InterPro" id="IPR036097">
    <property type="entry name" value="HisK_dim/P_sf"/>
</dbReference>
<keyword evidence="6 18" id="KW-0808">Transferase</keyword>
<dbReference type="InterPro" id="IPR022642">
    <property type="entry name" value="CheR_C"/>
</dbReference>
<dbReference type="FunFam" id="3.30.565.10:FF:000006">
    <property type="entry name" value="Sensor histidine kinase WalK"/>
    <property type="match status" value="1"/>
</dbReference>
<dbReference type="EMBL" id="JACHLI010000003">
    <property type="protein sequence ID" value="MBB4862157.1"/>
    <property type="molecule type" value="Genomic_DNA"/>
</dbReference>
<dbReference type="Pfam" id="PF02518">
    <property type="entry name" value="HATPase_c"/>
    <property type="match status" value="1"/>
</dbReference>
<dbReference type="GO" id="GO:0008984">
    <property type="term" value="F:protein-glutamate methylesterase activity"/>
    <property type="evidence" value="ECO:0007669"/>
    <property type="project" value="UniProtKB-EC"/>
</dbReference>
<sequence>MSEEIPAAEGLKLKVQPSHLNFPVIGIGASAGGLGALLRLFENMPNDNGMAFVVVMHLSPNHESSAHHILQKVTKMKVRPVTEPLPIERNCVYLISPAMQLTMNDGYLRVTELSPGQPRHIAIDIFMRTLADAHAEHAVSIVLSGNGSDGSAGLSRVKEQGGVTIAQAPDDAEYDEMPRSAIATGQVDFVLPVGDIPQKLIDLWQSMREMQLPADADVATPFRSIEDPEQARAAETALKEILSLLRTRTGHDFKHYKRATVLRRIERRMQVNRLADLPSYRAFLQGAPEETKELLADMLIGVTNFFRDREAFEALEREIIPRLFEMPVSGDSPVRVWSAGCSSGEEAYSLAMLLAEYVEYRESDRQFQVFATDIDEHAISIGRSGAYPEAILPDITPQRLRQYVTKEQTRYRVKKEIRERVLFAMHNLLRDPPFSKLQLISCRNLLIYLDREVQADILQMFHFALAPGGYLFLGSSESADVCLELFTPIDKKNRIYRAKAGAVMGRPASPLPIMPHADAPQASSERPAERRRISFADLHQRVLEQYAPPSVVVNHDSSIVHMSDQAGRYLRYVGGEPSHNLLSLVHPSLRLELRTALFQAFQTGKSVEARRVKHERDGTTSYINMVIRPFRDQDADFALVIFDEVEETMSSDASGHQPNVKDSVLSQLESELQRNKEQLQATIEQAETSTEELKASNEELQAINEELRSTTEELETSKEELQSINEELITVNQELKTKVEETGKINDDLQNLIASTDIATVFVGRDMRIKSYTPRATAIFSIIASDTGRSLLDITHRLDYPDLARDAANSFESLRTLEREVASQDGRRYLARMLPYRTTDNIIDGAVLTFIDITERRLAEDKARESEERLRLAVESTQDFIIVTLDRNGRITGWNKGAERAYGFREAEVLGQSLDLLHNEEDQRSGVLREELRVARQMGRVETDRWHLRKDGSTFFCSSVTTALPNGGPHGYAKIGRDVTSKKRAETEQESRLQQGQAKIRLRDEFFAMMSHELKHPLNIIQLNAELIARLSAVRSHAVASRAVEGIQSSVRSQARIIDDLLDLSRVNTGKLKLNLAPVILQNVIEEVVSALAAEAHDKDLALDLQLPPRGSDPLVAEADPVRVEQIVWNLLSNAVKFTPASGNIQVRLDQDDGMLRIQVRDDGQGIPVDELPRIFELFGQGSEERQPTHKPGLGIGLALVRELVEAQQGRIEASSAGRGQGALFSVWLPLYRQFDLPVDTAQDSAGPFAGARLLLVDDSPDIRLIMQQLLEMEGAEVVTAEDGAAALQCLGASAFDLILSDIGMPGMDGYELMRRVRQMPEHAATPAVALTGYGAAADAELAGEAGYNAHVSKPVTLETLQRVARELGVGAGKSTPGA</sequence>
<dbReference type="InterPro" id="IPR000014">
    <property type="entry name" value="PAS"/>
</dbReference>
<dbReference type="SUPFAM" id="SSF55785">
    <property type="entry name" value="PYP-like sensor domain (PAS domain)"/>
    <property type="match status" value="3"/>
</dbReference>
<dbReference type="Gene3D" id="1.10.287.130">
    <property type="match status" value="1"/>
</dbReference>
<dbReference type="SUPFAM" id="SSF55874">
    <property type="entry name" value="ATPase domain of HSP90 chaperone/DNA topoisomerase II/histidine kinase"/>
    <property type="match status" value="1"/>
</dbReference>
<feature type="domain" description="Histidine kinase" evidence="12">
    <location>
        <begin position="1009"/>
        <end position="1233"/>
    </location>
</feature>
<evidence type="ECO:0000313" key="18">
    <source>
        <dbReference type="EMBL" id="MBB4862157.1"/>
    </source>
</evidence>
<accession>A0A7W7KG27</accession>
<dbReference type="SUPFAM" id="SSF47384">
    <property type="entry name" value="Homodimeric domain of signal transducing histidine kinase"/>
    <property type="match status" value="1"/>
</dbReference>
<feature type="domain" description="PAC" evidence="15">
    <location>
        <begin position="815"/>
        <end position="865"/>
    </location>
</feature>
<evidence type="ECO:0000313" key="19">
    <source>
        <dbReference type="Proteomes" id="UP000566995"/>
    </source>
</evidence>
<dbReference type="InterPro" id="IPR003661">
    <property type="entry name" value="HisK_dim/P_dom"/>
</dbReference>
<dbReference type="Pfam" id="PF13596">
    <property type="entry name" value="PAS_10"/>
    <property type="match status" value="1"/>
</dbReference>
<evidence type="ECO:0000256" key="11">
    <source>
        <dbReference type="SAM" id="Coils"/>
    </source>
</evidence>
<dbReference type="CDD" id="cd00075">
    <property type="entry name" value="HATPase"/>
    <property type="match status" value="1"/>
</dbReference>
<dbReference type="SMART" id="SM00388">
    <property type="entry name" value="HisKA"/>
    <property type="match status" value="1"/>
</dbReference>
<dbReference type="InterPro" id="IPR000673">
    <property type="entry name" value="Sig_transdc_resp-reg_Me-estase"/>
</dbReference>
<dbReference type="InterPro" id="IPR013767">
    <property type="entry name" value="PAS_fold"/>
</dbReference>
<feature type="active site" evidence="9">
    <location>
        <position position="30"/>
    </location>
</feature>
<dbReference type="Gene3D" id="3.40.50.180">
    <property type="entry name" value="Methylesterase CheB, C-terminal domain"/>
    <property type="match status" value="1"/>
</dbReference>
<dbReference type="GO" id="GO:0005886">
    <property type="term" value="C:plasma membrane"/>
    <property type="evidence" value="ECO:0007669"/>
    <property type="project" value="UniProtKB-ARBA"/>
</dbReference>
<reference evidence="18 19" key="1">
    <citation type="submission" date="2020-08" db="EMBL/GenBank/DDBJ databases">
        <title>Functional genomics of gut bacteria from endangered species of beetles.</title>
        <authorList>
            <person name="Carlos-Shanley C."/>
        </authorList>
    </citation>
    <scope>NUCLEOTIDE SEQUENCE [LARGE SCALE GENOMIC DNA]</scope>
    <source>
        <strain evidence="18 19">S00179</strain>
    </source>
</reference>
<dbReference type="Pfam" id="PF03705">
    <property type="entry name" value="CheR_N"/>
    <property type="match status" value="1"/>
</dbReference>
<dbReference type="Gene3D" id="3.40.50.150">
    <property type="entry name" value="Vaccinia Virus protein VP39"/>
    <property type="match status" value="1"/>
</dbReference>
<dbReference type="Gene3D" id="3.40.50.2300">
    <property type="match status" value="1"/>
</dbReference>
<dbReference type="PROSITE" id="PS50123">
    <property type="entry name" value="CHER"/>
    <property type="match status" value="1"/>
</dbReference>
<evidence type="ECO:0000256" key="3">
    <source>
        <dbReference type="ARBA" id="ARBA00022500"/>
    </source>
</evidence>
<gene>
    <name evidence="18" type="ORF">HNP46_000995</name>
</gene>
<dbReference type="Gene3D" id="3.30.450.20">
    <property type="entry name" value="PAS domain"/>
    <property type="match status" value="2"/>
</dbReference>
<feature type="coiled-coil region" evidence="11">
    <location>
        <begin position="665"/>
        <end position="752"/>
    </location>
</feature>
<dbReference type="SUPFAM" id="SSF52172">
    <property type="entry name" value="CheY-like"/>
    <property type="match status" value="1"/>
</dbReference>
<dbReference type="PROSITE" id="PS50122">
    <property type="entry name" value="CHEB"/>
    <property type="match status" value="1"/>
</dbReference>
<dbReference type="PROSITE" id="PS50112">
    <property type="entry name" value="PAS"/>
    <property type="match status" value="1"/>
</dbReference>
<dbReference type="PRINTS" id="PR00996">
    <property type="entry name" value="CHERMTFRASE"/>
</dbReference>
<evidence type="ECO:0000256" key="4">
    <source>
        <dbReference type="ARBA" id="ARBA00022553"/>
    </source>
</evidence>
<evidence type="ECO:0000259" key="17">
    <source>
        <dbReference type="PROSITE" id="PS50123"/>
    </source>
</evidence>
<dbReference type="Pfam" id="PF01339">
    <property type="entry name" value="CheB_methylest"/>
    <property type="match status" value="1"/>
</dbReference>
<dbReference type="CDD" id="cd00082">
    <property type="entry name" value="HisKA"/>
    <property type="match status" value="1"/>
</dbReference>
<dbReference type="Pfam" id="PF01739">
    <property type="entry name" value="CheR"/>
    <property type="match status" value="1"/>
</dbReference>
<keyword evidence="3 9" id="KW-0145">Chemotaxis</keyword>
<feature type="domain" description="PAS" evidence="14">
    <location>
        <begin position="866"/>
        <end position="921"/>
    </location>
</feature>
<proteinExistence type="predicted"/>
<comment type="catalytic activity">
    <reaction evidence="2">
        <text>L-glutamyl-[protein] + S-adenosyl-L-methionine = [protein]-L-glutamate 5-O-methyl ester + S-adenosyl-L-homocysteine</text>
        <dbReference type="Rhea" id="RHEA:24452"/>
        <dbReference type="Rhea" id="RHEA-COMP:10208"/>
        <dbReference type="Rhea" id="RHEA-COMP:10311"/>
        <dbReference type="ChEBI" id="CHEBI:29973"/>
        <dbReference type="ChEBI" id="CHEBI:57856"/>
        <dbReference type="ChEBI" id="CHEBI:59789"/>
        <dbReference type="ChEBI" id="CHEBI:82795"/>
        <dbReference type="EC" id="2.1.1.80"/>
    </reaction>
</comment>
<evidence type="ECO:0000256" key="1">
    <source>
        <dbReference type="ARBA" id="ARBA00000085"/>
    </source>
</evidence>
<feature type="domain" description="CheB-type methylesterase" evidence="16">
    <location>
        <begin position="24"/>
        <end position="201"/>
    </location>
</feature>
<dbReference type="GO" id="GO:0000156">
    <property type="term" value="F:phosphorelay response regulator activity"/>
    <property type="evidence" value="ECO:0007669"/>
    <property type="project" value="InterPro"/>
</dbReference>
<dbReference type="GO" id="GO:0006355">
    <property type="term" value="P:regulation of DNA-templated transcription"/>
    <property type="evidence" value="ECO:0007669"/>
    <property type="project" value="InterPro"/>
</dbReference>
<keyword evidence="11" id="KW-0175">Coiled coil</keyword>
<dbReference type="EC" id="2.1.1.80" evidence="18"/>
<dbReference type="NCBIfam" id="TIGR00229">
    <property type="entry name" value="sensory_box"/>
    <property type="match status" value="1"/>
</dbReference>
<evidence type="ECO:0000256" key="5">
    <source>
        <dbReference type="ARBA" id="ARBA00022603"/>
    </source>
</evidence>
<comment type="catalytic activity">
    <reaction evidence="1">
        <text>ATP + protein L-histidine = ADP + protein N-phospho-L-histidine.</text>
        <dbReference type="EC" id="2.7.13.3"/>
    </reaction>
</comment>
<dbReference type="GO" id="GO:0005737">
    <property type="term" value="C:cytoplasm"/>
    <property type="evidence" value="ECO:0007669"/>
    <property type="project" value="InterPro"/>
</dbReference>
<dbReference type="PANTHER" id="PTHR24422">
    <property type="entry name" value="CHEMOTAXIS PROTEIN METHYLTRANSFERASE"/>
    <property type="match status" value="1"/>
</dbReference>
<dbReference type="GO" id="GO:0006935">
    <property type="term" value="P:chemotaxis"/>
    <property type="evidence" value="ECO:0007669"/>
    <property type="project" value="UniProtKB-UniRule"/>
</dbReference>
<evidence type="ECO:0000259" key="13">
    <source>
        <dbReference type="PROSITE" id="PS50110"/>
    </source>
</evidence>
<dbReference type="InterPro" id="IPR022641">
    <property type="entry name" value="CheR_N"/>
</dbReference>
<dbReference type="InterPro" id="IPR050903">
    <property type="entry name" value="Bact_Chemotaxis_MeTrfase"/>
</dbReference>
<dbReference type="InterPro" id="IPR001789">
    <property type="entry name" value="Sig_transdc_resp-reg_receiver"/>
</dbReference>
<evidence type="ECO:0000256" key="8">
    <source>
        <dbReference type="ARBA" id="ARBA00022777"/>
    </source>
</evidence>
<dbReference type="InterPro" id="IPR000780">
    <property type="entry name" value="CheR_MeTrfase"/>
</dbReference>
<keyword evidence="7" id="KW-0949">S-adenosyl-L-methionine</keyword>
<dbReference type="Pfam" id="PF00989">
    <property type="entry name" value="PAS"/>
    <property type="match status" value="2"/>
</dbReference>
<name>A0A7W7KG27_PSENT</name>
<keyword evidence="8" id="KW-0418">Kinase</keyword>
<evidence type="ECO:0000259" key="14">
    <source>
        <dbReference type="PROSITE" id="PS50112"/>
    </source>
</evidence>
<dbReference type="SUPFAM" id="SSF53335">
    <property type="entry name" value="S-adenosyl-L-methionine-dependent methyltransferases"/>
    <property type="match status" value="1"/>
</dbReference>
<dbReference type="CDD" id="cd17580">
    <property type="entry name" value="REC_2_DhkD-like"/>
    <property type="match status" value="1"/>
</dbReference>
<dbReference type="SMART" id="SM00138">
    <property type="entry name" value="MeTrc"/>
    <property type="match status" value="1"/>
</dbReference>
<feature type="modified residue" description="4-aspartylphosphate" evidence="10">
    <location>
        <position position="1302"/>
    </location>
</feature>
<dbReference type="PROSITE" id="PS50110">
    <property type="entry name" value="RESPONSE_REGULATORY"/>
    <property type="match status" value="1"/>
</dbReference>
<dbReference type="EC" id="3.1.1.61" evidence="18"/>
<dbReference type="InterPro" id="IPR029063">
    <property type="entry name" value="SAM-dependent_MTases_sf"/>
</dbReference>
<dbReference type="InterPro" id="IPR035909">
    <property type="entry name" value="CheB_C"/>
</dbReference>
<dbReference type="InterPro" id="IPR005467">
    <property type="entry name" value="His_kinase_dom"/>
</dbReference>
<dbReference type="CDD" id="cd16434">
    <property type="entry name" value="CheB-CheR_fusion"/>
    <property type="match status" value="1"/>
</dbReference>
<keyword evidence="9 18" id="KW-0378">Hydrolase</keyword>
<dbReference type="PROSITE" id="PS50113">
    <property type="entry name" value="PAC"/>
    <property type="match status" value="1"/>
</dbReference>
<dbReference type="InterPro" id="IPR000700">
    <property type="entry name" value="PAS-assoc_C"/>
</dbReference>
<keyword evidence="4 10" id="KW-0597">Phosphoprotein</keyword>
<dbReference type="Gene3D" id="3.30.565.10">
    <property type="entry name" value="Histidine kinase-like ATPase, C-terminal domain"/>
    <property type="match status" value="1"/>
</dbReference>
<dbReference type="GO" id="GO:0008983">
    <property type="term" value="F:protein-glutamate O-methyltransferase activity"/>
    <property type="evidence" value="ECO:0007669"/>
    <property type="project" value="UniProtKB-EC"/>
</dbReference>
<dbReference type="GO" id="GO:0000155">
    <property type="term" value="F:phosphorelay sensor kinase activity"/>
    <property type="evidence" value="ECO:0007669"/>
    <property type="project" value="InterPro"/>
</dbReference>
<evidence type="ECO:0000256" key="9">
    <source>
        <dbReference type="PROSITE-ProRule" id="PRU00050"/>
    </source>
</evidence>
<dbReference type="InterPro" id="IPR003594">
    <property type="entry name" value="HATPase_dom"/>
</dbReference>
<evidence type="ECO:0000256" key="2">
    <source>
        <dbReference type="ARBA" id="ARBA00001541"/>
    </source>
</evidence>
<dbReference type="SMART" id="SM00091">
    <property type="entry name" value="PAS"/>
    <property type="match status" value="3"/>
</dbReference>
<evidence type="ECO:0000259" key="16">
    <source>
        <dbReference type="PROSITE" id="PS50122"/>
    </source>
</evidence>
<dbReference type="InterPro" id="IPR036804">
    <property type="entry name" value="CheR_N_sf"/>
</dbReference>
<dbReference type="PROSITE" id="PS50109">
    <property type="entry name" value="HIS_KIN"/>
    <property type="match status" value="1"/>
</dbReference>
<feature type="active site" evidence="9">
    <location>
        <position position="149"/>
    </location>
</feature>
<feature type="domain" description="CheR-type methyltransferase" evidence="17">
    <location>
        <begin position="226"/>
        <end position="478"/>
    </location>
</feature>
<dbReference type="PANTHER" id="PTHR24422:SF27">
    <property type="entry name" value="PROTEIN-GLUTAMATE O-METHYLTRANSFERASE"/>
    <property type="match status" value="1"/>
</dbReference>
<dbReference type="SMART" id="SM00387">
    <property type="entry name" value="HATPase_c"/>
    <property type="match status" value="1"/>
</dbReference>
<keyword evidence="5 18" id="KW-0489">Methyltransferase</keyword>
<evidence type="ECO:0000256" key="6">
    <source>
        <dbReference type="ARBA" id="ARBA00022679"/>
    </source>
</evidence>
<dbReference type="Proteomes" id="UP000566995">
    <property type="component" value="Unassembled WGS sequence"/>
</dbReference>
<feature type="active site" evidence="9">
    <location>
        <position position="57"/>
    </location>
</feature>
<dbReference type="InterPro" id="IPR035965">
    <property type="entry name" value="PAS-like_dom_sf"/>
</dbReference>
<comment type="caution">
    <text evidence="18">The sequence shown here is derived from an EMBL/GenBank/DDBJ whole genome shotgun (WGS) entry which is preliminary data.</text>
</comment>
<dbReference type="InterPro" id="IPR011006">
    <property type="entry name" value="CheY-like_superfamily"/>
</dbReference>
<dbReference type="Gene3D" id="1.10.155.10">
    <property type="entry name" value="Chemotaxis receptor methyltransferase CheR, N-terminal domain"/>
    <property type="match status" value="1"/>
</dbReference>
<dbReference type="SUPFAM" id="SSF52738">
    <property type="entry name" value="Methylesterase CheB, C-terminal domain"/>
    <property type="match status" value="1"/>
</dbReference>
<dbReference type="RefSeq" id="WP_184586384.1">
    <property type="nucleotide sequence ID" value="NZ_JACHLI010000003.1"/>
</dbReference>
<organism evidence="18 19">
    <name type="scientific">Pseudomonas nitroreducens</name>
    <dbReference type="NCBI Taxonomy" id="46680"/>
    <lineage>
        <taxon>Bacteria</taxon>
        <taxon>Pseudomonadati</taxon>
        <taxon>Pseudomonadota</taxon>
        <taxon>Gammaproteobacteria</taxon>
        <taxon>Pseudomonadales</taxon>
        <taxon>Pseudomonadaceae</taxon>
        <taxon>Pseudomonas</taxon>
    </lineage>
</organism>
<dbReference type="Pfam" id="PF00072">
    <property type="entry name" value="Response_reg"/>
    <property type="match status" value="1"/>
</dbReference>
<dbReference type="Pfam" id="PF00512">
    <property type="entry name" value="HisKA"/>
    <property type="match status" value="1"/>
</dbReference>
<evidence type="ECO:0000259" key="15">
    <source>
        <dbReference type="PROSITE" id="PS50113"/>
    </source>
</evidence>
<dbReference type="InterPro" id="IPR036890">
    <property type="entry name" value="HATPase_C_sf"/>
</dbReference>
<protein>
    <submittedName>
        <fullName evidence="18">Two-component system CheB/CheR fusion protein</fullName>
        <ecNumber evidence="18">2.1.1.80</ecNumber>
        <ecNumber evidence="18">3.1.1.61</ecNumber>
    </submittedName>
</protein>